<accession>A0ABY7VP88</accession>
<protein>
    <submittedName>
        <fullName evidence="2">Uncharacterized protein</fullName>
    </submittedName>
</protein>
<evidence type="ECO:0000313" key="3">
    <source>
        <dbReference type="Proteomes" id="UP000230633"/>
    </source>
</evidence>
<keyword evidence="1" id="KW-0812">Transmembrane</keyword>
<sequence>MIEDNHKRYYKRYYFYSLFLSEFSRTLPHAVLIIILINKGLQLKDIAIVQMFYMLAIIFLNFLQV</sequence>
<keyword evidence="1" id="KW-0472">Membrane</keyword>
<gene>
    <name evidence="2" type="ORF">CNO13_07365</name>
</gene>
<dbReference type="EMBL" id="CP024348">
    <property type="protein sequence ID" value="WDE71799.1"/>
    <property type="molecule type" value="Genomic_DNA"/>
</dbReference>
<reference evidence="2" key="1">
    <citation type="submission" date="2022-12" db="EMBL/GenBank/DDBJ databases">
        <title>Whole genome sequencing of Borrelia miyamotoi strains isolated at the Russian territory.</title>
        <authorList>
            <person name="Kuleshov K.V."/>
            <person name="Platonov A.E."/>
            <person name="Goptar I.A."/>
            <person name="Shipulin G.A."/>
            <person name="Markelov M.L."/>
            <person name="Koetsveld J."/>
            <person name="Kolyasnikova N.M."/>
            <person name="Sarksyan D.S."/>
            <person name="Toporkova M.G."/>
            <person name="Hovius J.W."/>
        </authorList>
    </citation>
    <scope>NUCLEOTIDE SEQUENCE</scope>
    <source>
        <strain evidence="2">Yekat-1</strain>
    </source>
</reference>
<evidence type="ECO:0000313" key="2">
    <source>
        <dbReference type="EMBL" id="WDE71799.1"/>
    </source>
</evidence>
<keyword evidence="1" id="KW-1133">Transmembrane helix</keyword>
<dbReference type="RefSeq" id="WP_232515796.1">
    <property type="nucleotide sequence ID" value="NZ_CP024210.2"/>
</dbReference>
<feature type="transmembrane region" description="Helical" evidence="1">
    <location>
        <begin position="46"/>
        <end position="63"/>
    </location>
</feature>
<keyword evidence="2" id="KW-0614">Plasmid</keyword>
<geneLocation type="plasmid" evidence="2 3">
    <name>pYekat-1-lp64</name>
</geneLocation>
<name>A0ABY7VP88_9SPIR</name>
<keyword evidence="3" id="KW-1185">Reference proteome</keyword>
<feature type="transmembrane region" description="Helical" evidence="1">
    <location>
        <begin position="13"/>
        <end position="37"/>
    </location>
</feature>
<organism evidence="2 3">
    <name type="scientific">Borrelia miyamotoi</name>
    <dbReference type="NCBI Taxonomy" id="47466"/>
    <lineage>
        <taxon>Bacteria</taxon>
        <taxon>Pseudomonadati</taxon>
        <taxon>Spirochaetota</taxon>
        <taxon>Spirochaetia</taxon>
        <taxon>Spirochaetales</taxon>
        <taxon>Borreliaceae</taxon>
        <taxon>Borrelia</taxon>
    </lineage>
</organism>
<proteinExistence type="predicted"/>
<evidence type="ECO:0000256" key="1">
    <source>
        <dbReference type="SAM" id="Phobius"/>
    </source>
</evidence>
<dbReference type="Proteomes" id="UP000230633">
    <property type="component" value="Plasmid pYekat-1-lp64"/>
</dbReference>